<gene>
    <name evidence="2" type="ORF">LIER_21023</name>
</gene>
<protein>
    <submittedName>
        <fullName evidence="2">Uncharacterized protein</fullName>
    </submittedName>
</protein>
<reference evidence="2 3" key="1">
    <citation type="submission" date="2024-01" db="EMBL/GenBank/DDBJ databases">
        <title>The complete chloroplast genome sequence of Lithospermum erythrorhizon: insights into the phylogenetic relationship among Boraginaceae species and the maternal lineages of purple gromwells.</title>
        <authorList>
            <person name="Okada T."/>
            <person name="Watanabe K."/>
        </authorList>
    </citation>
    <scope>NUCLEOTIDE SEQUENCE [LARGE SCALE GENOMIC DNA]</scope>
</reference>
<sequence>MTSSGRLRISWSLGMSPFLPRRPLFRKVKVKKVSAPSEVRSMEVPGATHTPATTSTSQEKKRPSPDDEGPMAFGARKKHAARRPKRIEIVTISEDPPSRSPPTPAASAQESNPSPAPAPRAPLNSPASVPQEASSQATASTEYPSDLLSLPYSLPSGLPITEDNYKEFITGYNADWFTSCNLEAPLTPDEEDDDEATLPGDDSAV</sequence>
<feature type="compositionally biased region" description="Low complexity" evidence="1">
    <location>
        <begin position="144"/>
        <end position="159"/>
    </location>
</feature>
<dbReference type="EMBL" id="BAABME010005458">
    <property type="protein sequence ID" value="GAA0165691.1"/>
    <property type="molecule type" value="Genomic_DNA"/>
</dbReference>
<organism evidence="2 3">
    <name type="scientific">Lithospermum erythrorhizon</name>
    <name type="common">Purple gromwell</name>
    <name type="synonym">Lithospermum officinale var. erythrorhizon</name>
    <dbReference type="NCBI Taxonomy" id="34254"/>
    <lineage>
        <taxon>Eukaryota</taxon>
        <taxon>Viridiplantae</taxon>
        <taxon>Streptophyta</taxon>
        <taxon>Embryophyta</taxon>
        <taxon>Tracheophyta</taxon>
        <taxon>Spermatophyta</taxon>
        <taxon>Magnoliopsida</taxon>
        <taxon>eudicotyledons</taxon>
        <taxon>Gunneridae</taxon>
        <taxon>Pentapetalae</taxon>
        <taxon>asterids</taxon>
        <taxon>lamiids</taxon>
        <taxon>Boraginales</taxon>
        <taxon>Boraginaceae</taxon>
        <taxon>Boraginoideae</taxon>
        <taxon>Lithospermeae</taxon>
        <taxon>Lithospermum</taxon>
    </lineage>
</organism>
<name>A0AAV3QR47_LITER</name>
<dbReference type="AlphaFoldDB" id="A0AAV3QR47"/>
<evidence type="ECO:0000256" key="1">
    <source>
        <dbReference type="SAM" id="MobiDB-lite"/>
    </source>
</evidence>
<feature type="region of interest" description="Disordered" evidence="1">
    <location>
        <begin position="183"/>
        <end position="205"/>
    </location>
</feature>
<evidence type="ECO:0000313" key="3">
    <source>
        <dbReference type="Proteomes" id="UP001454036"/>
    </source>
</evidence>
<feature type="compositionally biased region" description="Polar residues" evidence="1">
    <location>
        <begin position="131"/>
        <end position="143"/>
    </location>
</feature>
<evidence type="ECO:0000313" key="2">
    <source>
        <dbReference type="EMBL" id="GAA0165691.1"/>
    </source>
</evidence>
<keyword evidence="3" id="KW-1185">Reference proteome</keyword>
<feature type="region of interest" description="Disordered" evidence="1">
    <location>
        <begin position="29"/>
        <end position="161"/>
    </location>
</feature>
<comment type="caution">
    <text evidence="2">The sequence shown here is derived from an EMBL/GenBank/DDBJ whole genome shotgun (WGS) entry which is preliminary data.</text>
</comment>
<feature type="compositionally biased region" description="Basic residues" evidence="1">
    <location>
        <begin position="75"/>
        <end position="85"/>
    </location>
</feature>
<proteinExistence type="predicted"/>
<accession>A0AAV3QR47</accession>
<dbReference type="Proteomes" id="UP001454036">
    <property type="component" value="Unassembled WGS sequence"/>
</dbReference>